<proteinExistence type="predicted"/>
<evidence type="ECO:0000313" key="2">
    <source>
        <dbReference type="Proteomes" id="UP000485058"/>
    </source>
</evidence>
<keyword evidence="2" id="KW-1185">Reference proteome</keyword>
<protein>
    <submittedName>
        <fullName evidence="1">Uncharacterized protein</fullName>
    </submittedName>
</protein>
<accession>A0A699YJ37</accession>
<dbReference type="EMBL" id="BLLF01000061">
    <property type="protein sequence ID" value="GFH06884.1"/>
    <property type="molecule type" value="Genomic_DNA"/>
</dbReference>
<dbReference type="Proteomes" id="UP000485058">
    <property type="component" value="Unassembled WGS sequence"/>
</dbReference>
<reference evidence="1 2" key="1">
    <citation type="submission" date="2020-02" db="EMBL/GenBank/DDBJ databases">
        <title>Draft genome sequence of Haematococcus lacustris strain NIES-144.</title>
        <authorList>
            <person name="Morimoto D."/>
            <person name="Nakagawa S."/>
            <person name="Yoshida T."/>
            <person name="Sawayama S."/>
        </authorList>
    </citation>
    <scope>NUCLEOTIDE SEQUENCE [LARGE SCALE GENOMIC DNA]</scope>
    <source>
        <strain evidence="1 2">NIES-144</strain>
    </source>
</reference>
<gene>
    <name evidence="1" type="ORF">HaLaN_01599</name>
</gene>
<organism evidence="1 2">
    <name type="scientific">Haematococcus lacustris</name>
    <name type="common">Green alga</name>
    <name type="synonym">Haematococcus pluvialis</name>
    <dbReference type="NCBI Taxonomy" id="44745"/>
    <lineage>
        <taxon>Eukaryota</taxon>
        <taxon>Viridiplantae</taxon>
        <taxon>Chlorophyta</taxon>
        <taxon>core chlorophytes</taxon>
        <taxon>Chlorophyceae</taxon>
        <taxon>CS clade</taxon>
        <taxon>Chlamydomonadales</taxon>
        <taxon>Haematococcaceae</taxon>
        <taxon>Haematococcus</taxon>
    </lineage>
</organism>
<dbReference type="AlphaFoldDB" id="A0A699YJ37"/>
<name>A0A699YJ37_HAELA</name>
<comment type="caution">
    <text evidence="1">The sequence shown here is derived from an EMBL/GenBank/DDBJ whole genome shotgun (WGS) entry which is preliminary data.</text>
</comment>
<sequence>MDFGVAGARPLTLPSVLNMGGPDRLSRVDMALMVLEQIWPTCSAA</sequence>
<evidence type="ECO:0000313" key="1">
    <source>
        <dbReference type="EMBL" id="GFH06884.1"/>
    </source>
</evidence>